<dbReference type="PANTHER" id="PTHR38686">
    <property type="entry name" value="APOLIPOPROTEIN N-ACYLTRANSFERASE"/>
    <property type="match status" value="1"/>
</dbReference>
<name>A0A8H9G8C7_9MICO</name>
<dbReference type="PANTHER" id="PTHR38686:SF1">
    <property type="entry name" value="APOLIPOPROTEIN N-ACYLTRANSFERASE"/>
    <property type="match status" value="1"/>
</dbReference>
<feature type="compositionally biased region" description="Low complexity" evidence="9">
    <location>
        <begin position="66"/>
        <end position="76"/>
    </location>
</feature>
<evidence type="ECO:0000256" key="8">
    <source>
        <dbReference type="HAMAP-Rule" id="MF_01148"/>
    </source>
</evidence>
<dbReference type="CDD" id="cd07571">
    <property type="entry name" value="ALP_N-acyl_transferase"/>
    <property type="match status" value="1"/>
</dbReference>
<evidence type="ECO:0000259" key="10">
    <source>
        <dbReference type="PROSITE" id="PS50263"/>
    </source>
</evidence>
<keyword evidence="6 8" id="KW-0472">Membrane</keyword>
<evidence type="ECO:0000256" key="7">
    <source>
        <dbReference type="ARBA" id="ARBA00023315"/>
    </source>
</evidence>
<evidence type="ECO:0000313" key="11">
    <source>
        <dbReference type="EMBL" id="GGK88880.1"/>
    </source>
</evidence>
<feature type="compositionally biased region" description="Basic and acidic residues" evidence="9">
    <location>
        <begin position="1"/>
        <end position="10"/>
    </location>
</feature>
<keyword evidence="7 8" id="KW-0012">Acyltransferase</keyword>
<comment type="similarity">
    <text evidence="8">Belongs to the CN hydrolase family. Apolipoprotein N-acyltransferase subfamily.</text>
</comment>
<evidence type="ECO:0000256" key="5">
    <source>
        <dbReference type="ARBA" id="ARBA00022989"/>
    </source>
</evidence>
<feature type="transmembrane region" description="Helical" evidence="8">
    <location>
        <begin position="260"/>
        <end position="287"/>
    </location>
</feature>
<reference evidence="11" key="1">
    <citation type="journal article" date="2014" name="Int. J. Syst. Evol. Microbiol.">
        <title>Complete genome sequence of Corynebacterium casei LMG S-19264T (=DSM 44701T), isolated from a smear-ripened cheese.</title>
        <authorList>
            <consortium name="US DOE Joint Genome Institute (JGI-PGF)"/>
            <person name="Walter F."/>
            <person name="Albersmeier A."/>
            <person name="Kalinowski J."/>
            <person name="Ruckert C."/>
        </authorList>
    </citation>
    <scope>NUCLEOTIDE SEQUENCE</scope>
    <source>
        <strain evidence="11">JCM 1480</strain>
    </source>
</reference>
<dbReference type="Proteomes" id="UP000746584">
    <property type="component" value="Unassembled WGS sequence"/>
</dbReference>
<dbReference type="Gene3D" id="3.60.110.10">
    <property type="entry name" value="Carbon-nitrogen hydrolase"/>
    <property type="match status" value="1"/>
</dbReference>
<dbReference type="EC" id="2.3.1.269" evidence="8"/>
<dbReference type="InterPro" id="IPR036526">
    <property type="entry name" value="C-N_Hydrolase_sf"/>
</dbReference>
<dbReference type="GO" id="GO:0042158">
    <property type="term" value="P:lipoprotein biosynthetic process"/>
    <property type="evidence" value="ECO:0007669"/>
    <property type="project" value="UniProtKB-UniRule"/>
</dbReference>
<dbReference type="InterPro" id="IPR003010">
    <property type="entry name" value="C-N_Hydrolase"/>
</dbReference>
<dbReference type="InterPro" id="IPR045378">
    <property type="entry name" value="LNT_N"/>
</dbReference>
<keyword evidence="5 8" id="KW-1133">Transmembrane helix</keyword>
<evidence type="ECO:0000313" key="13">
    <source>
        <dbReference type="Proteomes" id="UP000648535"/>
    </source>
</evidence>
<comment type="function">
    <text evidence="8">Catalyzes the phospholipid dependent N-acylation of the N-terminal cysteine of apolipoprotein, the last step in lipoprotein maturation.</text>
</comment>
<evidence type="ECO:0000256" key="3">
    <source>
        <dbReference type="ARBA" id="ARBA00022679"/>
    </source>
</evidence>
<evidence type="ECO:0000256" key="9">
    <source>
        <dbReference type="SAM" id="MobiDB-lite"/>
    </source>
</evidence>
<proteinExistence type="inferred from homology"/>
<dbReference type="UniPathway" id="UPA00666"/>
<accession>A0A8H9G8C7</accession>
<feature type="transmembrane region" description="Helical" evidence="8">
    <location>
        <begin position="218"/>
        <end position="240"/>
    </location>
</feature>
<dbReference type="GO" id="GO:0016410">
    <property type="term" value="F:N-acyltransferase activity"/>
    <property type="evidence" value="ECO:0007669"/>
    <property type="project" value="UniProtKB-UniRule"/>
</dbReference>
<comment type="subcellular location">
    <subcellularLocation>
        <location evidence="1 8">Cell membrane</location>
        <topology evidence="1 8">Multi-pass membrane protein</topology>
    </subcellularLocation>
</comment>
<keyword evidence="3 8" id="KW-0808">Transferase</keyword>
<evidence type="ECO:0000256" key="2">
    <source>
        <dbReference type="ARBA" id="ARBA00022475"/>
    </source>
</evidence>
<feature type="transmembrane region" description="Helical" evidence="8">
    <location>
        <begin position="179"/>
        <end position="206"/>
    </location>
</feature>
<keyword evidence="14" id="KW-1185">Reference proteome</keyword>
<dbReference type="HAMAP" id="MF_01148">
    <property type="entry name" value="Lnt"/>
    <property type="match status" value="1"/>
</dbReference>
<feature type="transmembrane region" description="Helical" evidence="8">
    <location>
        <begin position="299"/>
        <end position="317"/>
    </location>
</feature>
<feature type="region of interest" description="Disordered" evidence="9">
    <location>
        <begin position="1"/>
        <end position="93"/>
    </location>
</feature>
<reference evidence="11" key="2">
    <citation type="submission" date="2020-09" db="EMBL/GenBank/DDBJ databases">
        <authorList>
            <person name="Sun Q."/>
            <person name="Ohkuma M."/>
        </authorList>
    </citation>
    <scope>NUCLEOTIDE SEQUENCE</scope>
    <source>
        <strain evidence="11">JCM 1480</strain>
    </source>
</reference>
<comment type="caution">
    <text evidence="11">The sequence shown here is derived from an EMBL/GenBank/DDBJ whole genome shotgun (WGS) entry which is preliminary data.</text>
</comment>
<feature type="transmembrane region" description="Helical" evidence="8">
    <location>
        <begin position="153"/>
        <end position="173"/>
    </location>
</feature>
<dbReference type="InterPro" id="IPR004563">
    <property type="entry name" value="Apolipo_AcylTrfase"/>
</dbReference>
<comment type="catalytic activity">
    <reaction evidence="8">
        <text>N-terminal S-1,2-diacyl-sn-glyceryl-L-cysteinyl-[lipoprotein] + a glycerophospholipid = N-acyl-S-1,2-diacyl-sn-glyceryl-L-cysteinyl-[lipoprotein] + a 2-acyl-sn-glycero-3-phospholipid + H(+)</text>
        <dbReference type="Rhea" id="RHEA:48228"/>
        <dbReference type="Rhea" id="RHEA-COMP:14681"/>
        <dbReference type="Rhea" id="RHEA-COMP:14684"/>
        <dbReference type="ChEBI" id="CHEBI:15378"/>
        <dbReference type="ChEBI" id="CHEBI:136912"/>
        <dbReference type="ChEBI" id="CHEBI:140656"/>
        <dbReference type="ChEBI" id="CHEBI:140657"/>
        <dbReference type="ChEBI" id="CHEBI:140660"/>
        <dbReference type="EC" id="2.3.1.269"/>
    </reaction>
</comment>
<dbReference type="Pfam" id="PF20154">
    <property type="entry name" value="LNT_N"/>
    <property type="match status" value="1"/>
</dbReference>
<feature type="transmembrane region" description="Helical" evidence="8">
    <location>
        <begin position="104"/>
        <end position="123"/>
    </location>
</feature>
<dbReference type="Proteomes" id="UP000648535">
    <property type="component" value="Unassembled WGS sequence"/>
</dbReference>
<dbReference type="GO" id="GO:0005886">
    <property type="term" value="C:plasma membrane"/>
    <property type="evidence" value="ECO:0007669"/>
    <property type="project" value="UniProtKB-SubCell"/>
</dbReference>
<sequence length="611" mass="63638">MPGSESDVRPQDAGSDVRPQDAGSDVRPQGAGSDVRPQGAGSDAPARWIGAGRRSDGGRAGGPGLAPGERFASGGRRVARGRGRRGAAVGPAVGDTGAGEPFRALPIGVAFPLAVIGGILLALSFPSPGWWFLAYPAVACLLVAVMGQRARRAAWLGYLAGVAFWVPAISWAGRYLGPVPWFALALLEAAYLALGSVAIALAYRWVARVVPSTAGRVWGLPAVVAALWTGREWFSGSWPYGGFAWGRVGLSQSQGPFTHLAAYFGVLGLTFVVVYCVAVIVSLALVVPTELGRSFRPPVRIATAGLLVGAVLAVPAWPTAIDGTIRIESVQGNGPAGYFDGASPGEVLAAQLAATDVEAKGVDLVVWPEASAEFDPRQQPAVASALDSVVTSVGAPIVAGAITQTRSGVLHNTSFVWTADGWQSSYDKKRPVPFGEYVPDRWFFSKLAPSLIGLLQRDYTPGTKPNVLSVAGIKAGISICFDIVDDGLTTDMARGGARVILAQTNNADFDGTDENLQQLEIARMRAIETGRSLVNISTVGASQVIDPSGRTIDKVPAYTATSMVTDVPLGTGTTPATLFSGPVTLLVSLGGLLVLLACAPWARRRRDGHGR</sequence>
<dbReference type="RefSeq" id="WP_229727799.1">
    <property type="nucleotide sequence ID" value="NZ_BMOI01000001.1"/>
</dbReference>
<evidence type="ECO:0000256" key="1">
    <source>
        <dbReference type="ARBA" id="ARBA00004651"/>
    </source>
</evidence>
<evidence type="ECO:0000313" key="12">
    <source>
        <dbReference type="EMBL" id="MBM7801645.1"/>
    </source>
</evidence>
<dbReference type="PROSITE" id="PS50263">
    <property type="entry name" value="CN_HYDROLASE"/>
    <property type="match status" value="1"/>
</dbReference>
<comment type="pathway">
    <text evidence="8">Protein modification; lipoprotein biosynthesis (N-acyl transfer).</text>
</comment>
<protein>
    <recommendedName>
        <fullName evidence="8">Apolipoprotein N-acyltransferase</fullName>
        <shortName evidence="8">ALP N-acyltransferase</shortName>
        <ecNumber evidence="8">2.3.1.269</ecNumber>
    </recommendedName>
</protein>
<evidence type="ECO:0000256" key="6">
    <source>
        <dbReference type="ARBA" id="ARBA00023136"/>
    </source>
</evidence>
<dbReference type="Pfam" id="PF00795">
    <property type="entry name" value="CN_hydrolase"/>
    <property type="match status" value="1"/>
</dbReference>
<feature type="transmembrane region" description="Helical" evidence="8">
    <location>
        <begin position="129"/>
        <end position="146"/>
    </location>
</feature>
<keyword evidence="2 8" id="KW-1003">Cell membrane</keyword>
<keyword evidence="4 8" id="KW-0812">Transmembrane</keyword>
<dbReference type="NCBIfam" id="TIGR00546">
    <property type="entry name" value="lnt"/>
    <property type="match status" value="1"/>
</dbReference>
<organism evidence="11 13">
    <name type="scientific">Curtobacterium luteum</name>
    <dbReference type="NCBI Taxonomy" id="33881"/>
    <lineage>
        <taxon>Bacteria</taxon>
        <taxon>Bacillati</taxon>
        <taxon>Actinomycetota</taxon>
        <taxon>Actinomycetes</taxon>
        <taxon>Micrococcales</taxon>
        <taxon>Microbacteriaceae</taxon>
        <taxon>Curtobacterium</taxon>
    </lineage>
</organism>
<dbReference type="EMBL" id="JAFBCG010000001">
    <property type="protein sequence ID" value="MBM7801645.1"/>
    <property type="molecule type" value="Genomic_DNA"/>
</dbReference>
<evidence type="ECO:0000313" key="14">
    <source>
        <dbReference type="Proteomes" id="UP000746584"/>
    </source>
</evidence>
<dbReference type="AlphaFoldDB" id="A0A8H9G8C7"/>
<evidence type="ECO:0000256" key="4">
    <source>
        <dbReference type="ARBA" id="ARBA00022692"/>
    </source>
</evidence>
<feature type="domain" description="CN hydrolase" evidence="10">
    <location>
        <begin position="325"/>
        <end position="569"/>
    </location>
</feature>
<dbReference type="SUPFAM" id="SSF56317">
    <property type="entry name" value="Carbon-nitrogen hydrolase"/>
    <property type="match status" value="1"/>
</dbReference>
<feature type="transmembrane region" description="Helical" evidence="8">
    <location>
        <begin position="583"/>
        <end position="602"/>
    </location>
</feature>
<dbReference type="EMBL" id="BMOI01000001">
    <property type="protein sequence ID" value="GGK88880.1"/>
    <property type="molecule type" value="Genomic_DNA"/>
</dbReference>
<reference evidence="12 14" key="3">
    <citation type="submission" date="2021-01" db="EMBL/GenBank/DDBJ databases">
        <title>Sequencing the genomes of 1000 actinobacteria strains.</title>
        <authorList>
            <person name="Klenk H.-P."/>
        </authorList>
    </citation>
    <scope>NUCLEOTIDE SEQUENCE [LARGE SCALE GENOMIC DNA]</scope>
    <source>
        <strain evidence="12 14">DSM 20542</strain>
    </source>
</reference>
<keyword evidence="11" id="KW-0449">Lipoprotein</keyword>
<gene>
    <name evidence="8 11" type="primary">lnt</name>
    <name evidence="11" type="ORF">GCM10009769_03590</name>
    <name evidence="12" type="ORF">JOE58_000896</name>
</gene>